<dbReference type="PANTHER" id="PTHR42983:SF1">
    <property type="entry name" value="IRON-MOLYBDENUM PROTEIN"/>
    <property type="match status" value="1"/>
</dbReference>
<organism evidence="2">
    <name type="scientific">marine sediment metagenome</name>
    <dbReference type="NCBI Taxonomy" id="412755"/>
    <lineage>
        <taxon>unclassified sequences</taxon>
        <taxon>metagenomes</taxon>
        <taxon>ecological metagenomes</taxon>
    </lineage>
</organism>
<dbReference type="Gene3D" id="3.30.420.130">
    <property type="entry name" value="Dinitrogenase iron-molybdenum cofactor biosynthesis domain"/>
    <property type="match status" value="2"/>
</dbReference>
<dbReference type="InterPro" id="IPR036105">
    <property type="entry name" value="DiNase_FeMo-co_biosyn_sf"/>
</dbReference>
<feature type="non-terminal residue" evidence="2">
    <location>
        <position position="1"/>
    </location>
</feature>
<dbReference type="AlphaFoldDB" id="X1Q4P0"/>
<proteinExistence type="predicted"/>
<comment type="caution">
    <text evidence="2">The sequence shown here is derived from an EMBL/GenBank/DDBJ whole genome shotgun (WGS) entry which is preliminary data.</text>
</comment>
<dbReference type="PANTHER" id="PTHR42983">
    <property type="entry name" value="DINITROGENASE IRON-MOLYBDENUM COFACTOR PROTEIN-RELATED"/>
    <property type="match status" value="1"/>
</dbReference>
<dbReference type="SUPFAM" id="SSF53146">
    <property type="entry name" value="Nitrogenase accessory factor-like"/>
    <property type="match status" value="2"/>
</dbReference>
<feature type="domain" description="Dinitrogenase iron-molybdenum cofactor biosynthesis" evidence="1">
    <location>
        <begin position="4"/>
        <end position="58"/>
    </location>
</feature>
<protein>
    <recommendedName>
        <fullName evidence="1">Dinitrogenase iron-molybdenum cofactor biosynthesis domain-containing protein</fullName>
    </recommendedName>
</protein>
<dbReference type="Pfam" id="PF02579">
    <property type="entry name" value="Nitro_FeMo-Co"/>
    <property type="match status" value="1"/>
</dbReference>
<dbReference type="EMBL" id="BARV01043442">
    <property type="protein sequence ID" value="GAI63203.1"/>
    <property type="molecule type" value="Genomic_DNA"/>
</dbReference>
<reference evidence="2" key="1">
    <citation type="journal article" date="2014" name="Front. Microbiol.">
        <title>High frequency of phylogenetically diverse reductive dehalogenase-homologous genes in deep subseafloor sedimentary metagenomes.</title>
        <authorList>
            <person name="Kawai M."/>
            <person name="Futagami T."/>
            <person name="Toyoda A."/>
            <person name="Takaki Y."/>
            <person name="Nishi S."/>
            <person name="Hori S."/>
            <person name="Arai W."/>
            <person name="Tsubouchi T."/>
            <person name="Morono Y."/>
            <person name="Uchiyama I."/>
            <person name="Ito T."/>
            <person name="Fujiyama A."/>
            <person name="Inagaki F."/>
            <person name="Takami H."/>
        </authorList>
    </citation>
    <scope>NUCLEOTIDE SEQUENCE</scope>
    <source>
        <strain evidence="2">Expedition CK06-06</strain>
    </source>
</reference>
<evidence type="ECO:0000313" key="2">
    <source>
        <dbReference type="EMBL" id="GAI63203.1"/>
    </source>
</evidence>
<feature type="non-terminal residue" evidence="2">
    <location>
        <position position="110"/>
    </location>
</feature>
<gene>
    <name evidence="2" type="ORF">S06H3_64844</name>
</gene>
<evidence type="ECO:0000259" key="1">
    <source>
        <dbReference type="Pfam" id="PF02579"/>
    </source>
</evidence>
<dbReference type="InterPro" id="IPR003731">
    <property type="entry name" value="Di-Nase_FeMo-co_biosynth"/>
</dbReference>
<accession>X1Q4P0</accession>
<sequence length="110" mass="11417">YGNPNAKDKIGSGAQTAQFLVGEGVGVVIANNMSLEALSTLKELKVKVYSGVSGKAEKGGKIAVAANGPSLNSQVAPRFGTASYFLIIDPQKPALLKSIPNPVIQDDYRG</sequence>
<name>X1Q4P0_9ZZZZ</name>